<dbReference type="OrthoDB" id="8778976at2"/>
<evidence type="ECO:0000313" key="2">
    <source>
        <dbReference type="Proteomes" id="UP000051936"/>
    </source>
</evidence>
<keyword evidence="2" id="KW-1185">Reference proteome</keyword>
<sequence length="101" mass="11839">MHLIEIFLPLSNNHGKRFDSKLYQSLEHELTERFGGVTAFKRAPASGENKEGSQVVRDEIIILEVMTEELDRAWWADRRKQLEEMLDQDEILIRASEIEKL</sequence>
<dbReference type="Proteomes" id="UP000051936">
    <property type="component" value="Unassembled WGS sequence"/>
</dbReference>
<dbReference type="STRING" id="989370.AOQ71_25455"/>
<dbReference type="EMBL" id="LJYG01000101">
    <property type="protein sequence ID" value="KRQ06379.1"/>
    <property type="molecule type" value="Genomic_DNA"/>
</dbReference>
<evidence type="ECO:0008006" key="3">
    <source>
        <dbReference type="Google" id="ProtNLM"/>
    </source>
</evidence>
<name>A0A0R3D8L8_9BRAD</name>
<evidence type="ECO:0000313" key="1">
    <source>
        <dbReference type="EMBL" id="KRQ06379.1"/>
    </source>
</evidence>
<dbReference type="RefSeq" id="WP_057752920.1">
    <property type="nucleotide sequence ID" value="NZ_LJYG01000101.1"/>
</dbReference>
<organism evidence="1 2">
    <name type="scientific">Bradyrhizobium manausense</name>
    <dbReference type="NCBI Taxonomy" id="989370"/>
    <lineage>
        <taxon>Bacteria</taxon>
        <taxon>Pseudomonadati</taxon>
        <taxon>Pseudomonadota</taxon>
        <taxon>Alphaproteobacteria</taxon>
        <taxon>Hyphomicrobiales</taxon>
        <taxon>Nitrobacteraceae</taxon>
        <taxon>Bradyrhizobium</taxon>
    </lineage>
</organism>
<accession>A0A0R3D8L8</accession>
<proteinExistence type="predicted"/>
<gene>
    <name evidence="1" type="ORF">AOQ71_25455</name>
</gene>
<dbReference type="AlphaFoldDB" id="A0A0R3D8L8"/>
<comment type="caution">
    <text evidence="1">The sequence shown here is derived from an EMBL/GenBank/DDBJ whole genome shotgun (WGS) entry which is preliminary data.</text>
</comment>
<reference evidence="1 2" key="1">
    <citation type="submission" date="2015-09" db="EMBL/GenBank/DDBJ databases">
        <title>Draft Genome Sequence of Bradyrhizobium manausense Strain BR 3351T, a Novel Symbiotic Nitrogen-Fixing Alphaproteobacterium Isolated from Brazilian Amazon Rain Forest.</title>
        <authorList>
            <person name="De Araujo J.L."/>
            <person name="Zilli J.E."/>
        </authorList>
    </citation>
    <scope>NUCLEOTIDE SEQUENCE [LARGE SCALE GENOMIC DNA]</scope>
    <source>
        <strain evidence="1 2">BR3351</strain>
    </source>
</reference>
<protein>
    <recommendedName>
        <fullName evidence="3">DUF1330 domain-containing protein</fullName>
    </recommendedName>
</protein>